<evidence type="ECO:0000256" key="4">
    <source>
        <dbReference type="ARBA" id="ARBA00023002"/>
    </source>
</evidence>
<dbReference type="Gene3D" id="3.50.50.60">
    <property type="entry name" value="FAD/NAD(P)-binding domain"/>
    <property type="match status" value="1"/>
</dbReference>
<dbReference type="AlphaFoldDB" id="A0A0P9CNR0"/>
<dbReference type="PATRIC" id="fig|507754.4.peg.665"/>
<reference evidence="5 8" key="1">
    <citation type="submission" date="2015-09" db="EMBL/GenBank/DDBJ databases">
        <title>Draft genome sequence of Acidiplasma aeolicum DSM 18409.</title>
        <authorList>
            <person name="Hemp J."/>
        </authorList>
    </citation>
    <scope>NUCLEOTIDE SEQUENCE [LARGE SCALE GENOMIC DNA]</scope>
    <source>
        <strain evidence="5 8">V</strain>
    </source>
</reference>
<evidence type="ECO:0000313" key="8">
    <source>
        <dbReference type="Proteomes" id="UP000050515"/>
    </source>
</evidence>
<accession>A0A0P9CNR0</accession>
<evidence type="ECO:0000256" key="1">
    <source>
        <dbReference type="ARBA" id="ARBA00001974"/>
    </source>
</evidence>
<proteinExistence type="predicted"/>
<dbReference type="OrthoDB" id="7950at2157"/>
<keyword evidence="7" id="KW-1185">Reference proteome</keyword>
<dbReference type="Proteomes" id="UP000050515">
    <property type="component" value="Unassembled WGS sequence"/>
</dbReference>
<dbReference type="InterPro" id="IPR036188">
    <property type="entry name" value="FAD/NAD-bd_sf"/>
</dbReference>
<name>A0A0P9CNR0_9ARCH</name>
<keyword evidence="3" id="KW-0274">FAD</keyword>
<gene>
    <name evidence="6" type="ORF">AOG54_01180</name>
    <name evidence="5" type="ORF">SE19_01830</name>
</gene>
<dbReference type="SUPFAM" id="SSF51905">
    <property type="entry name" value="FAD/NAD(P)-binding domain"/>
    <property type="match status" value="1"/>
</dbReference>
<dbReference type="RefSeq" id="WP_048101903.1">
    <property type="nucleotide sequence ID" value="NZ_JBBYJF010000009.1"/>
</dbReference>
<keyword evidence="2" id="KW-0285">Flavoprotein</keyword>
<evidence type="ECO:0000313" key="5">
    <source>
        <dbReference type="EMBL" id="KPV47257.1"/>
    </source>
</evidence>
<dbReference type="EMBL" id="LKBG01000242">
    <property type="protein sequence ID" value="KQB34422.1"/>
    <property type="molecule type" value="Genomic_DNA"/>
</dbReference>
<organism evidence="5 8">
    <name type="scientific">Acidiplasma aeolicum</name>
    <dbReference type="NCBI Taxonomy" id="507754"/>
    <lineage>
        <taxon>Archaea</taxon>
        <taxon>Methanobacteriati</taxon>
        <taxon>Thermoplasmatota</taxon>
        <taxon>Thermoplasmata</taxon>
        <taxon>Thermoplasmatales</taxon>
        <taxon>Ferroplasmaceae</taxon>
        <taxon>Acidiplasma</taxon>
    </lineage>
</organism>
<dbReference type="PANTHER" id="PTHR43624">
    <property type="entry name" value="ELECTRON TRANSFER FLAVOPROTEIN-QUINONE OXIDOREDUCTASE YDIS-RELATED"/>
    <property type="match status" value="1"/>
</dbReference>
<comment type="caution">
    <text evidence="5">The sequence shown here is derived from an EMBL/GenBank/DDBJ whole genome shotgun (WGS) entry which is preliminary data.</text>
</comment>
<dbReference type="GeneID" id="84221860"/>
<dbReference type="EMBL" id="LJCQ01000107">
    <property type="protein sequence ID" value="KPV47257.1"/>
    <property type="molecule type" value="Genomic_DNA"/>
</dbReference>
<dbReference type="PANTHER" id="PTHR43624:SF2">
    <property type="entry name" value="ELECTRON TRANSFER FLAVOPROTEIN-QUINONE OXIDOREDUCTASE YDIS-RELATED"/>
    <property type="match status" value="1"/>
</dbReference>
<dbReference type="GO" id="GO:0016491">
    <property type="term" value="F:oxidoreductase activity"/>
    <property type="evidence" value="ECO:0007669"/>
    <property type="project" value="UniProtKB-KW"/>
</dbReference>
<reference evidence="6 7" key="2">
    <citation type="submission" date="2015-09" db="EMBL/GenBank/DDBJ databases">
        <title>Heavy metals and arsenic resistance mechanisms in polyextremophilic archaea of the family Ferroplasmaceae.</title>
        <authorList>
            <person name="Bulaev A.G."/>
            <person name="Kanygina A.V."/>
        </authorList>
    </citation>
    <scope>NUCLEOTIDE SEQUENCE [LARGE SCALE GENOMIC DNA]</scope>
    <source>
        <strain evidence="6 7">VT</strain>
    </source>
</reference>
<dbReference type="Pfam" id="PF12831">
    <property type="entry name" value="FAD_oxidored"/>
    <property type="match status" value="1"/>
</dbReference>
<dbReference type="InterPro" id="IPR039651">
    <property type="entry name" value="FixC-like"/>
</dbReference>
<protein>
    <submittedName>
        <fullName evidence="5">FAD-dependent oxidoreductase</fullName>
    </submittedName>
</protein>
<dbReference type="Proteomes" id="UP000050320">
    <property type="component" value="Unassembled WGS sequence"/>
</dbReference>
<evidence type="ECO:0000256" key="2">
    <source>
        <dbReference type="ARBA" id="ARBA00022630"/>
    </source>
</evidence>
<comment type="cofactor">
    <cofactor evidence="1">
        <name>FAD</name>
        <dbReference type="ChEBI" id="CHEBI:57692"/>
    </cofactor>
</comment>
<keyword evidence="4" id="KW-0560">Oxidoreductase</keyword>
<evidence type="ECO:0000313" key="7">
    <source>
        <dbReference type="Proteomes" id="UP000050320"/>
    </source>
</evidence>
<evidence type="ECO:0000256" key="3">
    <source>
        <dbReference type="ARBA" id="ARBA00022827"/>
    </source>
</evidence>
<sequence>MDYDVDVVIVGGGLSGLSAGITATKNNLSAIVLERGDYSGSKNVTGGRMYVHSLRKLLGDQFSDEYLELPVYKDTYEIYAKDGKISFSFEEKNKKNSYTVLRSKFDRYLSGIAEENGCTVSYSTLVKGISRENNLINVITDRGDIKTPLVIEADGSAALISRLQGRRLQPKYNMLGVKEVIENKTDRDYGETRTILGLTGDLKGGAFVYENRDTLSVGFTVKIESLQDDANNLKSSDLIEQVREKLGIDGKMLEYSAHMIPYYGYGNLPPVNYDNILVAGDSAGFLINDGFTIRGMDLAIESGMIAGNAAKIILDSGDYSNTEIYKKMLDESFIMNDMKVAWPMFNLLGNKDLFTKYPDFFTGVLSELMNVDGKNRRKPVNVVFDQAHQNGLSVASILRDAMRVM</sequence>
<evidence type="ECO:0000313" key="6">
    <source>
        <dbReference type="EMBL" id="KQB34422.1"/>
    </source>
</evidence>